<dbReference type="PANTHER" id="PTHR30136:SF2">
    <property type="entry name" value="TRANSCRIPTIONAL REGULATOR ICLR"/>
    <property type="match status" value="1"/>
</dbReference>
<dbReference type="STRING" id="317577.GCA_000419625_02123"/>
<evidence type="ECO:0000259" key="4">
    <source>
        <dbReference type="PROSITE" id="PS51078"/>
    </source>
</evidence>
<keyword evidence="3" id="KW-0804">Transcription</keyword>
<name>A0A221SWZ0_9DEIO</name>
<feature type="domain" description="IclR-ED" evidence="4">
    <location>
        <begin position="69"/>
        <end position="249"/>
    </location>
</feature>
<keyword evidence="1" id="KW-0805">Transcription regulation</keyword>
<dbReference type="InterPro" id="IPR029016">
    <property type="entry name" value="GAF-like_dom_sf"/>
</dbReference>
<dbReference type="Pfam" id="PF09339">
    <property type="entry name" value="HTH_IclR"/>
    <property type="match status" value="1"/>
</dbReference>
<dbReference type="Gene3D" id="3.30.450.40">
    <property type="match status" value="1"/>
</dbReference>
<dbReference type="AlphaFoldDB" id="A0A221SWZ0"/>
<dbReference type="SUPFAM" id="SSF46785">
    <property type="entry name" value="Winged helix' DNA-binding domain"/>
    <property type="match status" value="1"/>
</dbReference>
<dbReference type="Pfam" id="PF01614">
    <property type="entry name" value="IclR_C"/>
    <property type="match status" value="1"/>
</dbReference>
<dbReference type="EMBL" id="CP021081">
    <property type="protein sequence ID" value="ASN81116.1"/>
    <property type="molecule type" value="Genomic_DNA"/>
</dbReference>
<evidence type="ECO:0000313" key="5">
    <source>
        <dbReference type="EMBL" id="ASN81116.1"/>
    </source>
</evidence>
<keyword evidence="6" id="KW-1185">Reference proteome</keyword>
<proteinExistence type="predicted"/>
<evidence type="ECO:0000313" key="6">
    <source>
        <dbReference type="Proteomes" id="UP000259030"/>
    </source>
</evidence>
<dbReference type="Proteomes" id="UP000259030">
    <property type="component" value="Chromosome"/>
</dbReference>
<dbReference type="RefSeq" id="WP_027461841.1">
    <property type="nucleotide sequence ID" value="NZ_CP021081.1"/>
</dbReference>
<sequence>MPPARTRSTVQHAVALLELFDADHTQWTLSALARQLNQPVSSVHEQLLTLTHSGLLTKLGRGRYGLGWRLLKLSSALYGSLPWYPHAHAAMERVARRTHHLTFVSVLDGPRVLCVARSVQGRDTPARSGGTVMGETRFELPAHATAGGKLLLALAEQPLPPDAEAFTDRTVTTPAAWTAAAREIRAAGFAQAVDEWAPGTSALAVPVRSDAGVMAALGVSLPTARLRGRDGLLRILQDEADQIGWALGSRP</sequence>
<organism evidence="5 6">
    <name type="scientific">Deinococcus ficus</name>
    <dbReference type="NCBI Taxonomy" id="317577"/>
    <lineage>
        <taxon>Bacteria</taxon>
        <taxon>Thermotogati</taxon>
        <taxon>Deinococcota</taxon>
        <taxon>Deinococci</taxon>
        <taxon>Deinococcales</taxon>
        <taxon>Deinococcaceae</taxon>
        <taxon>Deinococcus</taxon>
    </lineage>
</organism>
<dbReference type="GO" id="GO:0003677">
    <property type="term" value="F:DNA binding"/>
    <property type="evidence" value="ECO:0007669"/>
    <property type="project" value="UniProtKB-KW"/>
</dbReference>
<evidence type="ECO:0000256" key="3">
    <source>
        <dbReference type="ARBA" id="ARBA00023163"/>
    </source>
</evidence>
<dbReference type="KEGG" id="dfc:DFI_08955"/>
<dbReference type="InterPro" id="IPR014757">
    <property type="entry name" value="Tscrpt_reg_IclR_C"/>
</dbReference>
<dbReference type="InterPro" id="IPR036390">
    <property type="entry name" value="WH_DNA-bd_sf"/>
</dbReference>
<dbReference type="GO" id="GO:0003700">
    <property type="term" value="F:DNA-binding transcription factor activity"/>
    <property type="evidence" value="ECO:0007669"/>
    <property type="project" value="TreeGrafter"/>
</dbReference>
<evidence type="ECO:0000256" key="2">
    <source>
        <dbReference type="ARBA" id="ARBA00023125"/>
    </source>
</evidence>
<evidence type="ECO:0000256" key="1">
    <source>
        <dbReference type="ARBA" id="ARBA00023015"/>
    </source>
</evidence>
<protein>
    <submittedName>
        <fullName evidence="5">IclR family transcriptional regulator</fullName>
    </submittedName>
</protein>
<dbReference type="InterPro" id="IPR050707">
    <property type="entry name" value="HTH_MetabolicPath_Reg"/>
</dbReference>
<reference evidence="5 6" key="1">
    <citation type="submission" date="2017-05" db="EMBL/GenBank/DDBJ databases">
        <title>The complete genome sequence of Deinococcus ficus isolated from the rhizosphere of the Ficus religiosa L. in Taiwan.</title>
        <authorList>
            <person name="Wu K.-M."/>
            <person name="Liao T.-L."/>
            <person name="Liu Y.-M."/>
            <person name="Young C.-C."/>
            <person name="Tsai S.-F."/>
        </authorList>
    </citation>
    <scope>NUCLEOTIDE SEQUENCE [LARGE SCALE GENOMIC DNA]</scope>
    <source>
        <strain evidence="5 6">CC-FR2-10</strain>
    </source>
</reference>
<dbReference type="PANTHER" id="PTHR30136">
    <property type="entry name" value="HELIX-TURN-HELIX TRANSCRIPTIONAL REGULATOR, ICLR FAMILY"/>
    <property type="match status" value="1"/>
</dbReference>
<accession>A0A221SWZ0</accession>
<dbReference type="InterPro" id="IPR005471">
    <property type="entry name" value="Tscrpt_reg_IclR_N"/>
</dbReference>
<gene>
    <name evidence="5" type="ORF">DFI_08955</name>
</gene>
<dbReference type="GO" id="GO:0045892">
    <property type="term" value="P:negative regulation of DNA-templated transcription"/>
    <property type="evidence" value="ECO:0007669"/>
    <property type="project" value="TreeGrafter"/>
</dbReference>
<dbReference type="SMART" id="SM00346">
    <property type="entry name" value="HTH_ICLR"/>
    <property type="match status" value="1"/>
</dbReference>
<dbReference type="PROSITE" id="PS51078">
    <property type="entry name" value="ICLR_ED"/>
    <property type="match status" value="1"/>
</dbReference>
<dbReference type="InterPro" id="IPR036388">
    <property type="entry name" value="WH-like_DNA-bd_sf"/>
</dbReference>
<dbReference type="Gene3D" id="1.10.10.10">
    <property type="entry name" value="Winged helix-like DNA-binding domain superfamily/Winged helix DNA-binding domain"/>
    <property type="match status" value="1"/>
</dbReference>
<keyword evidence="2" id="KW-0238">DNA-binding</keyword>
<dbReference type="SUPFAM" id="SSF55781">
    <property type="entry name" value="GAF domain-like"/>
    <property type="match status" value="1"/>
</dbReference>